<evidence type="ECO:0000256" key="4">
    <source>
        <dbReference type="SAM" id="Coils"/>
    </source>
</evidence>
<dbReference type="OrthoDB" id="6363363at2759"/>
<dbReference type="InterPro" id="IPR036322">
    <property type="entry name" value="WD40_repeat_dom_sf"/>
</dbReference>
<feature type="coiled-coil region" evidence="4">
    <location>
        <begin position="96"/>
        <end position="123"/>
    </location>
</feature>
<keyword evidence="1 3" id="KW-0853">WD repeat</keyword>
<sequence length="832" mass="91986">MTSSTRSKWAASADIANQGSDPPNASRFGRRQFSDNSHTTATSAAAEESDLAFRSRNKTILKPLSPPPSIQDLAAQNSTSTDSVEPDATLKDARERDRLQAKLDRAKRRAAQLQVECEKNRDLVNSIVALDTTPSPQPAAHWTAIQSILSYCIDMGLSQTAEILQREAPPILAQRLQEYLQHHAFSGAIYIVQLTFEDLLYILQKYAFLDRFQNQDYTTAFHTLIQIQMAKDSTRGAWFYEDYTMLEGLLHSVSSQSQYFLQPSANSYIHWDWARELETFWSSAMGPNVPGVTPLDYSSPLPIPALSLNSNNTVGLLDAMAAHQFRDGVRNVVDRSGVVSNYRPPPPTESSVITTAPAPVSAPVAPVNLLPANILQPEMIPERRGSTQSTGSSSSSSNSNTLNNSNNSYRNVNITQPTAPKKKVSIDMSQTCIQSYNVSEPSIVVEKADRGNGDKPNKSFGTTKSAIPTIEEFDRRSTASSNASTTLLPELDKLMPPPSKETETADFALSTTCGPVLGHIRTLDIQPTMTPSNQIIIATAGVVFHPTNPDLLLTADMEFCVKLWDWKQSILVRSWKKHHSRVIWKVAFVPGRETFAASCSGDQSLKIWDTSDPKPTISSVHANEPFTSFVFCGDPSEQTLIASLSYTLRIYKMRTMSLVHTIQLKDLKVNKTPVYSVSSHPLYDNYILISCDNQIRLFDLSSETMLRVFSAREIGAGVRNHRIEGMFSPCGTFVYSGSCDVRSLASNSSVRRTSGMQNVVDDGKSVGEEGVNSRKLERSEMRAMESGEKRIPVTVCKWIQVDGNSKSNRKREEKARKVLVAATFAGTVKLYL</sequence>
<dbReference type="InterPro" id="IPR015943">
    <property type="entry name" value="WD40/YVTN_repeat-like_dom_sf"/>
</dbReference>
<dbReference type="EMBL" id="MCGO01000013">
    <property type="protein sequence ID" value="ORY47781.1"/>
    <property type="molecule type" value="Genomic_DNA"/>
</dbReference>
<dbReference type="InterPro" id="IPR006594">
    <property type="entry name" value="LisH"/>
</dbReference>
<dbReference type="Proteomes" id="UP000193642">
    <property type="component" value="Unassembled WGS sequence"/>
</dbReference>
<feature type="repeat" description="WD" evidence="3">
    <location>
        <begin position="576"/>
        <end position="618"/>
    </location>
</feature>
<dbReference type="PROSITE" id="PS50082">
    <property type="entry name" value="WD_REPEATS_2"/>
    <property type="match status" value="1"/>
</dbReference>
<dbReference type="PANTHER" id="PTHR22847">
    <property type="entry name" value="WD40 REPEAT PROTEIN"/>
    <property type="match status" value="1"/>
</dbReference>
<dbReference type="Gene3D" id="2.130.10.10">
    <property type="entry name" value="YVTN repeat-like/Quinoprotein amine dehydrogenase"/>
    <property type="match status" value="1"/>
</dbReference>
<keyword evidence="2" id="KW-0677">Repeat</keyword>
<dbReference type="GO" id="GO:1990234">
    <property type="term" value="C:transferase complex"/>
    <property type="evidence" value="ECO:0007669"/>
    <property type="project" value="UniProtKB-ARBA"/>
</dbReference>
<dbReference type="SMART" id="SM00320">
    <property type="entry name" value="WD40"/>
    <property type="match status" value="4"/>
</dbReference>
<evidence type="ECO:0000256" key="1">
    <source>
        <dbReference type="ARBA" id="ARBA00022574"/>
    </source>
</evidence>
<comment type="caution">
    <text evidence="6">The sequence shown here is derived from an EMBL/GenBank/DDBJ whole genome shotgun (WGS) entry which is preliminary data.</text>
</comment>
<evidence type="ECO:0000256" key="3">
    <source>
        <dbReference type="PROSITE-ProRule" id="PRU00221"/>
    </source>
</evidence>
<dbReference type="AlphaFoldDB" id="A0A1Y2CL78"/>
<gene>
    <name evidence="6" type="ORF">BCR33DRAFT_714849</name>
</gene>
<dbReference type="PANTHER" id="PTHR22847:SF637">
    <property type="entry name" value="WD REPEAT DOMAIN 5B"/>
    <property type="match status" value="1"/>
</dbReference>
<feature type="compositionally biased region" description="Low complexity" evidence="5">
    <location>
        <begin position="386"/>
        <end position="408"/>
    </location>
</feature>
<proteinExistence type="predicted"/>
<evidence type="ECO:0000313" key="6">
    <source>
        <dbReference type="EMBL" id="ORY47781.1"/>
    </source>
</evidence>
<dbReference type="InterPro" id="IPR001680">
    <property type="entry name" value="WD40_rpt"/>
</dbReference>
<keyword evidence="4" id="KW-0175">Coiled coil</keyword>
<dbReference type="STRING" id="329046.A0A1Y2CL78"/>
<evidence type="ECO:0000256" key="2">
    <source>
        <dbReference type="ARBA" id="ARBA00022737"/>
    </source>
</evidence>
<feature type="compositionally biased region" description="Polar residues" evidence="5">
    <location>
        <begin position="74"/>
        <end position="83"/>
    </location>
</feature>
<organism evidence="6 7">
    <name type="scientific">Rhizoclosmatium globosum</name>
    <dbReference type="NCBI Taxonomy" id="329046"/>
    <lineage>
        <taxon>Eukaryota</taxon>
        <taxon>Fungi</taxon>
        <taxon>Fungi incertae sedis</taxon>
        <taxon>Chytridiomycota</taxon>
        <taxon>Chytridiomycota incertae sedis</taxon>
        <taxon>Chytridiomycetes</taxon>
        <taxon>Chytridiales</taxon>
        <taxon>Chytriomycetaceae</taxon>
        <taxon>Rhizoclosmatium</taxon>
    </lineage>
</organism>
<feature type="region of interest" description="Disordered" evidence="5">
    <location>
        <begin position="382"/>
        <end position="413"/>
    </location>
</feature>
<accession>A0A1Y2CL78</accession>
<evidence type="ECO:0000313" key="7">
    <source>
        <dbReference type="Proteomes" id="UP000193642"/>
    </source>
</evidence>
<evidence type="ECO:0000256" key="5">
    <source>
        <dbReference type="SAM" id="MobiDB-lite"/>
    </source>
</evidence>
<protein>
    <submittedName>
        <fullName evidence="6">WD40 repeat-like protein</fullName>
    </submittedName>
</protein>
<dbReference type="PROSITE" id="PS50896">
    <property type="entry name" value="LISH"/>
    <property type="match status" value="1"/>
</dbReference>
<feature type="region of interest" description="Disordered" evidence="5">
    <location>
        <begin position="1"/>
        <end position="87"/>
    </location>
</feature>
<dbReference type="SUPFAM" id="SSF50978">
    <property type="entry name" value="WD40 repeat-like"/>
    <property type="match status" value="1"/>
</dbReference>
<keyword evidence="7" id="KW-1185">Reference proteome</keyword>
<dbReference type="Pfam" id="PF00400">
    <property type="entry name" value="WD40"/>
    <property type="match status" value="1"/>
</dbReference>
<reference evidence="6 7" key="1">
    <citation type="submission" date="2016-07" db="EMBL/GenBank/DDBJ databases">
        <title>Pervasive Adenine N6-methylation of Active Genes in Fungi.</title>
        <authorList>
            <consortium name="DOE Joint Genome Institute"/>
            <person name="Mondo S.J."/>
            <person name="Dannebaum R.O."/>
            <person name="Kuo R.C."/>
            <person name="Labutti K."/>
            <person name="Haridas S."/>
            <person name="Kuo A."/>
            <person name="Salamov A."/>
            <person name="Ahrendt S.R."/>
            <person name="Lipzen A."/>
            <person name="Sullivan W."/>
            <person name="Andreopoulos W.B."/>
            <person name="Clum A."/>
            <person name="Lindquist E."/>
            <person name="Daum C."/>
            <person name="Ramamoorthy G.K."/>
            <person name="Gryganskyi A."/>
            <person name="Culley D."/>
            <person name="Magnuson J.K."/>
            <person name="James T.Y."/>
            <person name="O'Malley M.A."/>
            <person name="Stajich J.E."/>
            <person name="Spatafora J.W."/>
            <person name="Visel A."/>
            <person name="Grigoriev I.V."/>
        </authorList>
    </citation>
    <scope>NUCLEOTIDE SEQUENCE [LARGE SCALE GENOMIC DNA]</scope>
    <source>
        <strain evidence="6 7">JEL800</strain>
    </source>
</reference>
<name>A0A1Y2CL78_9FUNG</name>